<keyword evidence="3" id="KW-1185">Reference proteome</keyword>
<dbReference type="EMBL" id="JBHSMJ010000018">
    <property type="protein sequence ID" value="MFC5449328.1"/>
    <property type="molecule type" value="Genomic_DNA"/>
</dbReference>
<dbReference type="RefSeq" id="WP_270879723.1">
    <property type="nucleotide sequence ID" value="NZ_JAQFVF010000026.1"/>
</dbReference>
<evidence type="ECO:0000259" key="1">
    <source>
        <dbReference type="Pfam" id="PF12867"/>
    </source>
</evidence>
<accession>A0ABW0K7E7</accession>
<protein>
    <submittedName>
        <fullName evidence="2">DinB family protein</fullName>
    </submittedName>
</protein>
<dbReference type="InterPro" id="IPR034660">
    <property type="entry name" value="DinB/YfiT-like"/>
</dbReference>
<dbReference type="Proteomes" id="UP001596044">
    <property type="component" value="Unassembled WGS sequence"/>
</dbReference>
<proteinExistence type="predicted"/>
<gene>
    <name evidence="2" type="ORF">ACFPOG_13750</name>
</gene>
<organism evidence="2 3">
    <name type="scientific">Paenibacillus aestuarii</name>
    <dbReference type="NCBI Taxonomy" id="516965"/>
    <lineage>
        <taxon>Bacteria</taxon>
        <taxon>Bacillati</taxon>
        <taxon>Bacillota</taxon>
        <taxon>Bacilli</taxon>
        <taxon>Bacillales</taxon>
        <taxon>Paenibacillaceae</taxon>
        <taxon>Paenibacillus</taxon>
    </lineage>
</organism>
<reference evidence="3" key="1">
    <citation type="journal article" date="2019" name="Int. J. Syst. Evol. Microbiol.">
        <title>The Global Catalogue of Microorganisms (GCM) 10K type strain sequencing project: providing services to taxonomists for standard genome sequencing and annotation.</title>
        <authorList>
            <consortium name="The Broad Institute Genomics Platform"/>
            <consortium name="The Broad Institute Genome Sequencing Center for Infectious Disease"/>
            <person name="Wu L."/>
            <person name="Ma J."/>
        </authorList>
    </citation>
    <scope>NUCLEOTIDE SEQUENCE [LARGE SCALE GENOMIC DNA]</scope>
    <source>
        <strain evidence="3">KACC 11904</strain>
    </source>
</reference>
<dbReference type="SUPFAM" id="SSF109854">
    <property type="entry name" value="DinB/YfiT-like putative metalloenzymes"/>
    <property type="match status" value="1"/>
</dbReference>
<feature type="domain" description="DinB-like" evidence="1">
    <location>
        <begin position="12"/>
        <end position="145"/>
    </location>
</feature>
<dbReference type="Pfam" id="PF12867">
    <property type="entry name" value="DinB_2"/>
    <property type="match status" value="1"/>
</dbReference>
<dbReference type="InterPro" id="IPR024775">
    <property type="entry name" value="DinB-like"/>
</dbReference>
<sequence length="155" mass="17112">MSQIDLDAYLNTHRQLSEAIQGLTKEELSWKANPQSWSVTEVLSHLADHNLVVSFRIRDILAGTSAKLPAFNQDAWVSGQRANEGAAADVLEAFGQLLRYNSLLFRRLSSDDYGKSGINAKGDTVTLTDIVNGFIRHVNHHIGQIERIKQAASAV</sequence>
<name>A0ABW0K7E7_9BACL</name>
<comment type="caution">
    <text evidence="2">The sequence shown here is derived from an EMBL/GenBank/DDBJ whole genome shotgun (WGS) entry which is preliminary data.</text>
</comment>
<evidence type="ECO:0000313" key="3">
    <source>
        <dbReference type="Proteomes" id="UP001596044"/>
    </source>
</evidence>
<dbReference type="Gene3D" id="1.20.120.450">
    <property type="entry name" value="dinb family like domain"/>
    <property type="match status" value="1"/>
</dbReference>
<evidence type="ECO:0000313" key="2">
    <source>
        <dbReference type="EMBL" id="MFC5449328.1"/>
    </source>
</evidence>